<gene>
    <name evidence="5" type="ORF">GCM10009069_09690</name>
</gene>
<dbReference type="InterPro" id="IPR036390">
    <property type="entry name" value="WH_DNA-bd_sf"/>
</dbReference>
<dbReference type="InterPro" id="IPR011991">
    <property type="entry name" value="ArsR-like_HTH"/>
</dbReference>
<dbReference type="InterPro" id="IPR011008">
    <property type="entry name" value="Dimeric_a/b-barrel"/>
</dbReference>
<keyword evidence="1" id="KW-0805">Transcription regulation</keyword>
<proteinExistence type="predicted"/>
<dbReference type="GO" id="GO:0043565">
    <property type="term" value="F:sequence-specific DNA binding"/>
    <property type="evidence" value="ECO:0007669"/>
    <property type="project" value="InterPro"/>
</dbReference>
<dbReference type="InterPro" id="IPR036388">
    <property type="entry name" value="WH-like_DNA-bd_sf"/>
</dbReference>
<evidence type="ECO:0000313" key="5">
    <source>
        <dbReference type="EMBL" id="GHA88738.1"/>
    </source>
</evidence>
<sequence length="152" mass="16998">MIEVTDRKILRELQADSRRSAAAIGDVVGLSASACHRRIRLLEERGLIEGYGARLNAEKLGYAMTFFVEVTLSGQSETVLGEFERAAMARSDVLECYLTTGTADYVMKVAARDADDFERIHRRVISGMPHVIRIQSSLVMKTVKRWRGYSVG</sequence>
<dbReference type="InterPro" id="IPR000485">
    <property type="entry name" value="AsnC-type_HTH_dom"/>
</dbReference>
<reference evidence="5" key="1">
    <citation type="journal article" date="2014" name="Int. J. Syst. Evol. Microbiol.">
        <title>Complete genome sequence of Corynebacterium casei LMG S-19264T (=DSM 44701T), isolated from a smear-ripened cheese.</title>
        <authorList>
            <consortium name="US DOE Joint Genome Institute (JGI-PGF)"/>
            <person name="Walter F."/>
            <person name="Albersmeier A."/>
            <person name="Kalinowski J."/>
            <person name="Ruckert C."/>
        </authorList>
    </citation>
    <scope>NUCLEOTIDE SEQUENCE</scope>
    <source>
        <strain evidence="5">KCTC 32513</strain>
    </source>
</reference>
<reference evidence="5" key="2">
    <citation type="submission" date="2020-09" db="EMBL/GenBank/DDBJ databases">
        <authorList>
            <person name="Sun Q."/>
            <person name="Kim S."/>
        </authorList>
    </citation>
    <scope>NUCLEOTIDE SEQUENCE</scope>
    <source>
        <strain evidence="5">KCTC 32513</strain>
    </source>
</reference>
<dbReference type="InterPro" id="IPR019885">
    <property type="entry name" value="Tscrpt_reg_HTH_AsnC-type_CS"/>
</dbReference>
<keyword evidence="6" id="KW-1185">Reference proteome</keyword>
<evidence type="ECO:0000256" key="1">
    <source>
        <dbReference type="ARBA" id="ARBA00023015"/>
    </source>
</evidence>
<name>A0A8J3CRI9_9PROT</name>
<organism evidence="5 6">
    <name type="scientific">Algimonas arctica</name>
    <dbReference type="NCBI Taxonomy" id="1479486"/>
    <lineage>
        <taxon>Bacteria</taxon>
        <taxon>Pseudomonadati</taxon>
        <taxon>Pseudomonadota</taxon>
        <taxon>Alphaproteobacteria</taxon>
        <taxon>Maricaulales</taxon>
        <taxon>Robiginitomaculaceae</taxon>
        <taxon>Algimonas</taxon>
    </lineage>
</organism>
<evidence type="ECO:0000256" key="2">
    <source>
        <dbReference type="ARBA" id="ARBA00023125"/>
    </source>
</evidence>
<dbReference type="Pfam" id="PF01037">
    <property type="entry name" value="AsnC_trans_reg"/>
    <property type="match status" value="1"/>
</dbReference>
<dbReference type="SMART" id="SM00344">
    <property type="entry name" value="HTH_ASNC"/>
    <property type="match status" value="1"/>
</dbReference>
<dbReference type="GO" id="GO:0043200">
    <property type="term" value="P:response to amino acid"/>
    <property type="evidence" value="ECO:0007669"/>
    <property type="project" value="TreeGrafter"/>
</dbReference>
<keyword evidence="3" id="KW-0804">Transcription</keyword>
<dbReference type="GO" id="GO:0005829">
    <property type="term" value="C:cytosol"/>
    <property type="evidence" value="ECO:0007669"/>
    <property type="project" value="TreeGrafter"/>
</dbReference>
<dbReference type="Proteomes" id="UP000634004">
    <property type="component" value="Unassembled WGS sequence"/>
</dbReference>
<comment type="caution">
    <text evidence="5">The sequence shown here is derived from an EMBL/GenBank/DDBJ whole genome shotgun (WGS) entry which is preliminary data.</text>
</comment>
<dbReference type="Gene3D" id="1.10.10.10">
    <property type="entry name" value="Winged helix-like DNA-binding domain superfamily/Winged helix DNA-binding domain"/>
    <property type="match status" value="1"/>
</dbReference>
<dbReference type="RefSeq" id="WP_189496004.1">
    <property type="nucleotide sequence ID" value="NZ_BMZH01000003.1"/>
</dbReference>
<accession>A0A8J3CRI9</accession>
<dbReference type="GO" id="GO:0006355">
    <property type="term" value="P:regulation of DNA-templated transcription"/>
    <property type="evidence" value="ECO:0007669"/>
    <property type="project" value="UniProtKB-ARBA"/>
</dbReference>
<dbReference type="PROSITE" id="PS00519">
    <property type="entry name" value="HTH_ASNC_1"/>
    <property type="match status" value="1"/>
</dbReference>
<dbReference type="InterPro" id="IPR019887">
    <property type="entry name" value="Tscrpt_reg_AsnC/Lrp_C"/>
</dbReference>
<dbReference type="CDD" id="cd00090">
    <property type="entry name" value="HTH_ARSR"/>
    <property type="match status" value="1"/>
</dbReference>
<dbReference type="Pfam" id="PF13404">
    <property type="entry name" value="HTH_AsnC-type"/>
    <property type="match status" value="1"/>
</dbReference>
<keyword evidence="2" id="KW-0238">DNA-binding</keyword>
<evidence type="ECO:0000313" key="6">
    <source>
        <dbReference type="Proteomes" id="UP000634004"/>
    </source>
</evidence>
<evidence type="ECO:0000256" key="3">
    <source>
        <dbReference type="ARBA" id="ARBA00023163"/>
    </source>
</evidence>
<dbReference type="SUPFAM" id="SSF54909">
    <property type="entry name" value="Dimeric alpha+beta barrel"/>
    <property type="match status" value="1"/>
</dbReference>
<dbReference type="AlphaFoldDB" id="A0A8J3CRI9"/>
<protein>
    <submittedName>
        <fullName evidence="5">AsnC family transcriptional regulator</fullName>
    </submittedName>
</protein>
<dbReference type="EMBL" id="BMZH01000003">
    <property type="protein sequence ID" value="GHA88738.1"/>
    <property type="molecule type" value="Genomic_DNA"/>
</dbReference>
<dbReference type="PANTHER" id="PTHR30154">
    <property type="entry name" value="LEUCINE-RESPONSIVE REGULATORY PROTEIN"/>
    <property type="match status" value="1"/>
</dbReference>
<dbReference type="PROSITE" id="PS50956">
    <property type="entry name" value="HTH_ASNC_2"/>
    <property type="match status" value="1"/>
</dbReference>
<dbReference type="InterPro" id="IPR019888">
    <property type="entry name" value="Tscrpt_reg_AsnC-like"/>
</dbReference>
<evidence type="ECO:0000259" key="4">
    <source>
        <dbReference type="PROSITE" id="PS50956"/>
    </source>
</evidence>
<dbReference type="SUPFAM" id="SSF46785">
    <property type="entry name" value="Winged helix' DNA-binding domain"/>
    <property type="match status" value="1"/>
</dbReference>
<dbReference type="Gene3D" id="3.30.70.920">
    <property type="match status" value="1"/>
</dbReference>
<feature type="domain" description="HTH asnC-type" evidence="4">
    <location>
        <begin position="5"/>
        <end position="63"/>
    </location>
</feature>
<dbReference type="PRINTS" id="PR00033">
    <property type="entry name" value="HTHASNC"/>
</dbReference>
<dbReference type="PANTHER" id="PTHR30154:SF34">
    <property type="entry name" value="TRANSCRIPTIONAL REGULATOR AZLB"/>
    <property type="match status" value="1"/>
</dbReference>